<feature type="region of interest" description="Disordered" evidence="1">
    <location>
        <begin position="202"/>
        <end position="257"/>
    </location>
</feature>
<feature type="compositionally biased region" description="Basic and acidic residues" evidence="1">
    <location>
        <begin position="215"/>
        <end position="228"/>
    </location>
</feature>
<feature type="signal peptide" evidence="2">
    <location>
        <begin position="1"/>
        <end position="25"/>
    </location>
</feature>
<feature type="chain" id="PRO_5044012238" evidence="2">
    <location>
        <begin position="26"/>
        <end position="271"/>
    </location>
</feature>
<sequence>MMTSSPRSDDMVILLLLRVFKVVLDLWMHSADNPSDSLLLVFSSQGSQEVHVGKEQKQTGASQEVHVGKERKQTGGRITLIAGRIETEAKVLEAVALLHQAGRLDLLKDGTLAPTCPARKASAGVAAAVAACSPPRVAPAVKVRGAASGVVTKGGSRRVRGASLGGSGVGNPRRFLGERDALGGVRAGSQLENGGRAACCSGATGQGGETSWGARAERREKGDWKEGGRAPGAPGGIQAKKNKGERCGSHCGPRGLSLDSVCSLGQEEKSG</sequence>
<reference evidence="3" key="1">
    <citation type="journal article" date="2022" name="bioRxiv">
        <title>Sequencing and chromosome-scale assembly of the giantPleurodeles waltlgenome.</title>
        <authorList>
            <person name="Brown T."/>
            <person name="Elewa A."/>
            <person name="Iarovenko S."/>
            <person name="Subramanian E."/>
            <person name="Araus A.J."/>
            <person name="Petzold A."/>
            <person name="Susuki M."/>
            <person name="Suzuki K.-i.T."/>
            <person name="Hayashi T."/>
            <person name="Toyoda A."/>
            <person name="Oliveira C."/>
            <person name="Osipova E."/>
            <person name="Leigh N.D."/>
            <person name="Simon A."/>
            <person name="Yun M.H."/>
        </authorList>
    </citation>
    <scope>NUCLEOTIDE SEQUENCE</scope>
    <source>
        <strain evidence="3">20211129_DDA</strain>
        <tissue evidence="3">Liver</tissue>
    </source>
</reference>
<gene>
    <name evidence="3" type="ORF">NDU88_006305</name>
</gene>
<evidence type="ECO:0000256" key="1">
    <source>
        <dbReference type="SAM" id="MobiDB-lite"/>
    </source>
</evidence>
<organism evidence="3 4">
    <name type="scientific">Pleurodeles waltl</name>
    <name type="common">Iberian ribbed newt</name>
    <dbReference type="NCBI Taxonomy" id="8319"/>
    <lineage>
        <taxon>Eukaryota</taxon>
        <taxon>Metazoa</taxon>
        <taxon>Chordata</taxon>
        <taxon>Craniata</taxon>
        <taxon>Vertebrata</taxon>
        <taxon>Euteleostomi</taxon>
        <taxon>Amphibia</taxon>
        <taxon>Batrachia</taxon>
        <taxon>Caudata</taxon>
        <taxon>Salamandroidea</taxon>
        <taxon>Salamandridae</taxon>
        <taxon>Pleurodelinae</taxon>
        <taxon>Pleurodeles</taxon>
    </lineage>
</organism>
<keyword evidence="4" id="KW-1185">Reference proteome</keyword>
<dbReference type="EMBL" id="JANPWB010000006">
    <property type="protein sequence ID" value="KAJ1181094.1"/>
    <property type="molecule type" value="Genomic_DNA"/>
</dbReference>
<keyword evidence="2" id="KW-0732">Signal</keyword>
<name>A0AAV7TY41_PLEWA</name>
<evidence type="ECO:0000256" key="2">
    <source>
        <dbReference type="SAM" id="SignalP"/>
    </source>
</evidence>
<evidence type="ECO:0000313" key="3">
    <source>
        <dbReference type="EMBL" id="KAJ1181094.1"/>
    </source>
</evidence>
<accession>A0AAV7TY41</accession>
<dbReference type="AlphaFoldDB" id="A0AAV7TY41"/>
<protein>
    <submittedName>
        <fullName evidence="3">Uncharacterized protein</fullName>
    </submittedName>
</protein>
<proteinExistence type="predicted"/>
<evidence type="ECO:0000313" key="4">
    <source>
        <dbReference type="Proteomes" id="UP001066276"/>
    </source>
</evidence>
<comment type="caution">
    <text evidence="3">The sequence shown here is derived from an EMBL/GenBank/DDBJ whole genome shotgun (WGS) entry which is preliminary data.</text>
</comment>
<dbReference type="Proteomes" id="UP001066276">
    <property type="component" value="Chromosome 3_2"/>
</dbReference>